<keyword evidence="3" id="KW-1185">Reference proteome</keyword>
<comment type="caution">
    <text evidence="2">The sequence shown here is derived from an EMBL/GenBank/DDBJ whole genome shotgun (WGS) entry which is preliminary data.</text>
</comment>
<sequence length="102" mass="11424">MVLDAPITGHSSQSYVDCVVIPDLRPGDIVIMENLGFHKGPGVQAAIEAADADCALFHALQPKLPPIEKAFFELKAHPRKNRRTYTRYLVRQDQHTDRSDLT</sequence>
<proteinExistence type="predicted"/>
<evidence type="ECO:0000313" key="3">
    <source>
        <dbReference type="Proteomes" id="UP001156708"/>
    </source>
</evidence>
<protein>
    <recommendedName>
        <fullName evidence="1">Tc1-like transposase DDE domain-containing protein</fullName>
    </recommendedName>
</protein>
<dbReference type="EMBL" id="BSNZ01000022">
    <property type="protein sequence ID" value="GLQ85701.1"/>
    <property type="molecule type" value="Genomic_DNA"/>
</dbReference>
<accession>A0AA37WCF9</accession>
<reference evidence="3" key="1">
    <citation type="journal article" date="2019" name="Int. J. Syst. Evol. Microbiol.">
        <title>The Global Catalogue of Microorganisms (GCM) 10K type strain sequencing project: providing services to taxonomists for standard genome sequencing and annotation.</title>
        <authorList>
            <consortium name="The Broad Institute Genomics Platform"/>
            <consortium name="The Broad Institute Genome Sequencing Center for Infectious Disease"/>
            <person name="Wu L."/>
            <person name="Ma J."/>
        </authorList>
    </citation>
    <scope>NUCLEOTIDE SEQUENCE [LARGE SCALE GENOMIC DNA]</scope>
    <source>
        <strain evidence="3">NBRC 12467</strain>
    </source>
</reference>
<organism evidence="2 3">
    <name type="scientific">Gluconobacter sphaericus NBRC 12467</name>
    <dbReference type="NCBI Taxonomy" id="1307951"/>
    <lineage>
        <taxon>Bacteria</taxon>
        <taxon>Pseudomonadati</taxon>
        <taxon>Pseudomonadota</taxon>
        <taxon>Alphaproteobacteria</taxon>
        <taxon>Acetobacterales</taxon>
        <taxon>Acetobacteraceae</taxon>
        <taxon>Gluconobacter</taxon>
    </lineage>
</organism>
<evidence type="ECO:0000313" key="2">
    <source>
        <dbReference type="EMBL" id="GLQ85701.1"/>
    </source>
</evidence>
<evidence type="ECO:0000259" key="1">
    <source>
        <dbReference type="Pfam" id="PF13358"/>
    </source>
</evidence>
<gene>
    <name evidence="2" type="ORF">GCM10007872_26110</name>
</gene>
<name>A0AA37WCF9_9PROT</name>
<feature type="domain" description="Tc1-like transposase DDE" evidence="1">
    <location>
        <begin position="7"/>
        <end position="84"/>
    </location>
</feature>
<dbReference type="Pfam" id="PF13358">
    <property type="entry name" value="DDE_3"/>
    <property type="match status" value="1"/>
</dbReference>
<dbReference type="AlphaFoldDB" id="A0AA37WCF9"/>
<dbReference type="InterPro" id="IPR038717">
    <property type="entry name" value="Tc1-like_DDE_dom"/>
</dbReference>
<dbReference type="Proteomes" id="UP001156708">
    <property type="component" value="Unassembled WGS sequence"/>
</dbReference>